<dbReference type="EMBL" id="VZPB01000009">
    <property type="protein sequence ID" value="KAB0583964.1"/>
    <property type="molecule type" value="Genomic_DNA"/>
</dbReference>
<dbReference type="InterPro" id="IPR000498">
    <property type="entry name" value="OmpA-like_TM_dom"/>
</dbReference>
<feature type="domain" description="Outer membrane protein OmpA-like transmembrane" evidence="2">
    <location>
        <begin position="72"/>
        <end position="203"/>
    </location>
</feature>
<dbReference type="InterPro" id="IPR011250">
    <property type="entry name" value="OMP/PagP_B-barrel"/>
</dbReference>
<dbReference type="Proteomes" id="UP000430120">
    <property type="component" value="Unassembled WGS sequence"/>
</dbReference>
<evidence type="ECO:0000256" key="1">
    <source>
        <dbReference type="ARBA" id="ARBA00004442"/>
    </source>
</evidence>
<comment type="caution">
    <text evidence="3">The sequence shown here is derived from an EMBL/GenBank/DDBJ whole genome shotgun (WGS) entry which is preliminary data.</text>
</comment>
<dbReference type="OrthoDB" id="9130661at2"/>
<evidence type="ECO:0000259" key="2">
    <source>
        <dbReference type="Pfam" id="PF01389"/>
    </source>
</evidence>
<gene>
    <name evidence="3" type="ORF">F7Q92_05695</name>
</gene>
<organism evidence="3 4">
    <name type="scientific">Ideonella dechloratans</name>
    <dbReference type="NCBI Taxonomy" id="36863"/>
    <lineage>
        <taxon>Bacteria</taxon>
        <taxon>Pseudomonadati</taxon>
        <taxon>Pseudomonadota</taxon>
        <taxon>Betaproteobacteria</taxon>
        <taxon>Burkholderiales</taxon>
        <taxon>Sphaerotilaceae</taxon>
        <taxon>Ideonella</taxon>
    </lineage>
</organism>
<accession>A0A643FFI4</accession>
<dbReference type="AlphaFoldDB" id="A0A643FFI4"/>
<name>A0A643FFI4_IDEDE</name>
<keyword evidence="4" id="KW-1185">Reference proteome</keyword>
<dbReference type="Gene3D" id="2.40.160.20">
    <property type="match status" value="1"/>
</dbReference>
<comment type="subcellular location">
    <subcellularLocation>
        <location evidence="1">Cell outer membrane</location>
    </subcellularLocation>
</comment>
<protein>
    <submittedName>
        <fullName evidence="3">Porin family protein</fullName>
    </submittedName>
</protein>
<evidence type="ECO:0000313" key="4">
    <source>
        <dbReference type="Proteomes" id="UP000430120"/>
    </source>
</evidence>
<proteinExistence type="predicted"/>
<sequence length="232" mass="24609">MPLLWSGTSWQVIAALPRRYGGFPDMGGPIRQAGPIQSHELTTEMRMQFAINRPVGAGLVALACAALSGGAQAQAYVLADAGWSQLDVDCAGADHCDKSGFGHKVLGGYTFGSGLSAELGFISFGRADARIPTDHAVLKTFGYTLAGAWTTSLASDWDLTLRLGLASLKTKMTDWVLGSQHDTVTKPYFGAQLGYRINPQVKLVGGVDFSQAELHGDKADARNVALGAQFDF</sequence>
<dbReference type="SUPFAM" id="SSF56925">
    <property type="entry name" value="OMPA-like"/>
    <property type="match status" value="1"/>
</dbReference>
<dbReference type="GO" id="GO:0009279">
    <property type="term" value="C:cell outer membrane"/>
    <property type="evidence" value="ECO:0007669"/>
    <property type="project" value="UniProtKB-SubCell"/>
</dbReference>
<reference evidence="3 4" key="1">
    <citation type="submission" date="2019-09" db="EMBL/GenBank/DDBJ databases">
        <title>Draft genome sequences of 48 bacterial type strains from the CCUG.</title>
        <authorList>
            <person name="Tunovic T."/>
            <person name="Pineiro-Iglesias B."/>
            <person name="Unosson C."/>
            <person name="Inganas E."/>
            <person name="Ohlen M."/>
            <person name="Cardew S."/>
            <person name="Jensie-Markopoulos S."/>
            <person name="Salva-Serra F."/>
            <person name="Jaen-Luchoro D."/>
            <person name="Karlsson R."/>
            <person name="Svensson-Stadler L."/>
            <person name="Chun J."/>
            <person name="Moore E."/>
        </authorList>
    </citation>
    <scope>NUCLEOTIDE SEQUENCE [LARGE SCALE GENOMIC DNA]</scope>
    <source>
        <strain evidence="3 4">CCUG 30977</strain>
    </source>
</reference>
<dbReference type="Pfam" id="PF01389">
    <property type="entry name" value="OmpA_membrane"/>
    <property type="match status" value="1"/>
</dbReference>
<evidence type="ECO:0000313" key="3">
    <source>
        <dbReference type="EMBL" id="KAB0583964.1"/>
    </source>
</evidence>